<evidence type="ECO:0000313" key="3">
    <source>
        <dbReference type="Proteomes" id="UP000183077"/>
    </source>
</evidence>
<evidence type="ECO:0008006" key="4">
    <source>
        <dbReference type="Google" id="ProtNLM"/>
    </source>
</evidence>
<dbReference type="RefSeq" id="WP_074748189.1">
    <property type="nucleotide sequence ID" value="NZ_FNYS01000030.1"/>
</dbReference>
<proteinExistence type="predicted"/>
<reference evidence="2 3" key="1">
    <citation type="submission" date="2016-10" db="EMBL/GenBank/DDBJ databases">
        <authorList>
            <person name="de Groot N.N."/>
        </authorList>
    </citation>
    <scope>NUCLEOTIDE SEQUENCE [LARGE SCALE GENOMIC DNA]</scope>
    <source>
        <strain evidence="2 3">DSM 23048</strain>
    </source>
</reference>
<gene>
    <name evidence="2" type="ORF">SAMN04488018_13012</name>
</gene>
<dbReference type="EMBL" id="FNYS01000030">
    <property type="protein sequence ID" value="SEJ38166.1"/>
    <property type="molecule type" value="Genomic_DNA"/>
</dbReference>
<evidence type="ECO:0000313" key="2">
    <source>
        <dbReference type="EMBL" id="SEJ38166.1"/>
    </source>
</evidence>
<accession>A0A1H6YCE5</accession>
<evidence type="ECO:0000256" key="1">
    <source>
        <dbReference type="SAM" id="MobiDB-lite"/>
    </source>
</evidence>
<dbReference type="Proteomes" id="UP000183077">
    <property type="component" value="Unassembled WGS sequence"/>
</dbReference>
<dbReference type="Pfam" id="PF11888">
    <property type="entry name" value="DUF3408"/>
    <property type="match status" value="1"/>
</dbReference>
<sequence>MDDEFKKKQRIDEEAMMALMVDGLRPNGFTEAELNAPGVRDEQEETKEIPKKQKRVKKEQDSTKECKVVEYEELFFKDVKSTARHGKSVYIDPEHHKILSRIVQVIADDKLTIYAYLYNLLEHHFNEFEQQITTSFNEKNKPIF</sequence>
<protein>
    <recommendedName>
        <fullName evidence="4">Conjugal transfer protein TraB</fullName>
    </recommendedName>
</protein>
<dbReference type="GeneID" id="82258701"/>
<organism evidence="2 3">
    <name type="scientific">Myroides marinus</name>
    <dbReference type="NCBI Taxonomy" id="703342"/>
    <lineage>
        <taxon>Bacteria</taxon>
        <taxon>Pseudomonadati</taxon>
        <taxon>Bacteroidota</taxon>
        <taxon>Flavobacteriia</taxon>
        <taxon>Flavobacteriales</taxon>
        <taxon>Flavobacteriaceae</taxon>
        <taxon>Myroides</taxon>
    </lineage>
</organism>
<dbReference type="AlphaFoldDB" id="A0A1H6YCE5"/>
<dbReference type="InterPro" id="IPR021823">
    <property type="entry name" value="DUF3408"/>
</dbReference>
<feature type="region of interest" description="Disordered" evidence="1">
    <location>
        <begin position="29"/>
        <end position="62"/>
    </location>
</feature>
<name>A0A1H6YCE5_9FLAO</name>